<dbReference type="AlphaFoldDB" id="A0A1B9NAG6"/>
<gene>
    <name evidence="8" type="ORF">A7J15_07915</name>
</gene>
<sequence length="495" mass="50140">MSTTRPRQLLRRITAALGVGLFAAVGVAGPALAAEGNLDASADVTLTVHKYVQPDSGTLGDNAGHEIVDPVGTPLDGVVFSVQEVTSIDLSTNAGWEAVNGLTADKVLASVAANDGAYTLGTAVDTAKTTTDANGEFTLADPDVEVGVYLVQETDPGSNEIAAPAVPFLVTLPQPDGAGVFNYDVHVYPKNALNAITKTADDSAAHQLGDTVTWTIESAVPTLPDGTTYTDYAVGDALDARLGFGSATVSLVDGTATPLVKDTDYTLTAPAVGSSGEVTVEFLPDGLAKLNAASPAAQVKLVLGTTVLDLGDGTITNDATVWVNTPANDRTPENGTTSEGADTEWGAVSIVKHAEGDNAKLLAGAEFSVYAVDPTSQGAQPIITGLTTDDTGKALTVLRAGEDDAAVTYWLVETKAPAGYVVGSKPIEVEVTAGAVADATVATIANAQVPAFMLPRTGGSGTAIFLTAGAATIVVALGTLTLVAGRRRAAAQHAA</sequence>
<accession>A0A1B9NAG6</accession>
<dbReference type="PANTHER" id="PTHR36108">
    <property type="entry name" value="COLOSSIN-B-RELATED"/>
    <property type="match status" value="1"/>
</dbReference>
<dbReference type="InterPro" id="IPR032364">
    <property type="entry name" value="GramPos_pilinD1_N"/>
</dbReference>
<keyword evidence="9" id="KW-1185">Reference proteome</keyword>
<dbReference type="InterPro" id="IPR013783">
    <property type="entry name" value="Ig-like_fold"/>
</dbReference>
<evidence type="ECO:0000256" key="4">
    <source>
        <dbReference type="SAM" id="Phobius"/>
    </source>
</evidence>
<dbReference type="RefSeq" id="WP_067026692.1">
    <property type="nucleotide sequence ID" value="NZ_JRNY01000005.1"/>
</dbReference>
<protein>
    <recommendedName>
        <fullName evidence="10">Isopeptide-forming domain-containing fimbrial protein</fullName>
    </recommendedName>
</protein>
<reference evidence="8 9" key="1">
    <citation type="submission" date="2016-05" db="EMBL/GenBank/DDBJ databases">
        <authorList>
            <person name="Lavstsen T."/>
            <person name="Jespersen J.S."/>
        </authorList>
    </citation>
    <scope>NUCLEOTIDE SEQUENCE [LARGE SCALE GENOMIC DNA]</scope>
    <source>
        <strain evidence="8 9">YLB-01</strain>
    </source>
</reference>
<evidence type="ECO:0000256" key="2">
    <source>
        <dbReference type="ARBA" id="ARBA00022525"/>
    </source>
</evidence>
<keyword evidence="4" id="KW-1133">Transmembrane helix</keyword>
<keyword evidence="3 5" id="KW-0732">Signal</keyword>
<dbReference type="GO" id="GO:0005975">
    <property type="term" value="P:carbohydrate metabolic process"/>
    <property type="evidence" value="ECO:0007669"/>
    <property type="project" value="UniProtKB-ARBA"/>
</dbReference>
<dbReference type="NCBIfam" id="TIGR04226">
    <property type="entry name" value="RrgB_K2N_iso_D2"/>
    <property type="match status" value="1"/>
</dbReference>
<dbReference type="InterPro" id="IPR026466">
    <property type="entry name" value="Fim_isopep_form_D2_dom"/>
</dbReference>
<organism evidence="8 9">
    <name type="scientific">Microbacterium sediminis</name>
    <dbReference type="NCBI Taxonomy" id="904291"/>
    <lineage>
        <taxon>Bacteria</taxon>
        <taxon>Bacillati</taxon>
        <taxon>Actinomycetota</taxon>
        <taxon>Actinomycetes</taxon>
        <taxon>Micrococcales</taxon>
        <taxon>Microbacteriaceae</taxon>
        <taxon>Microbacterium</taxon>
    </lineage>
</organism>
<feature type="domain" description="SpaA-like prealbumin fold" evidence="7">
    <location>
        <begin position="350"/>
        <end position="436"/>
    </location>
</feature>
<dbReference type="NCBIfam" id="TIGR01167">
    <property type="entry name" value="LPXTG_anchor"/>
    <property type="match status" value="1"/>
</dbReference>
<name>A0A1B9NAG6_9MICO</name>
<feature type="signal peptide" evidence="5">
    <location>
        <begin position="1"/>
        <end position="33"/>
    </location>
</feature>
<evidence type="ECO:0000259" key="7">
    <source>
        <dbReference type="Pfam" id="PF17802"/>
    </source>
</evidence>
<dbReference type="OrthoDB" id="3199332at2"/>
<keyword evidence="2" id="KW-0964">Secreted</keyword>
<dbReference type="InterPro" id="IPR048052">
    <property type="entry name" value="FM1-like"/>
</dbReference>
<feature type="chain" id="PRO_5008631874" description="Isopeptide-forming domain-containing fimbrial protein" evidence="5">
    <location>
        <begin position="34"/>
        <end position="495"/>
    </location>
</feature>
<dbReference type="Pfam" id="PF16555">
    <property type="entry name" value="GramPos_pilinD1"/>
    <property type="match status" value="1"/>
</dbReference>
<evidence type="ECO:0008006" key="10">
    <source>
        <dbReference type="Google" id="ProtNLM"/>
    </source>
</evidence>
<evidence type="ECO:0000313" key="8">
    <source>
        <dbReference type="EMBL" id="OCG73589.1"/>
    </source>
</evidence>
<dbReference type="STRING" id="904291.A7J15_07915"/>
<proteinExistence type="inferred from homology"/>
<feature type="domain" description="Gram-positive pilin subunit D1 N-terminal" evidence="6">
    <location>
        <begin position="42"/>
        <end position="191"/>
    </location>
</feature>
<dbReference type="Proteomes" id="UP000093355">
    <property type="component" value="Unassembled WGS sequence"/>
</dbReference>
<keyword evidence="4" id="KW-0472">Membrane</keyword>
<keyword evidence="4" id="KW-0812">Transmembrane</keyword>
<evidence type="ECO:0000256" key="3">
    <source>
        <dbReference type="ARBA" id="ARBA00022729"/>
    </source>
</evidence>
<dbReference type="PANTHER" id="PTHR36108:SF13">
    <property type="entry name" value="COLOSSIN-B-RELATED"/>
    <property type="match status" value="1"/>
</dbReference>
<dbReference type="NCBIfam" id="NF033902">
    <property type="entry name" value="iso_D2_wall_anc"/>
    <property type="match status" value="1"/>
</dbReference>
<evidence type="ECO:0000256" key="5">
    <source>
        <dbReference type="SAM" id="SignalP"/>
    </source>
</evidence>
<dbReference type="Gene3D" id="2.60.40.10">
    <property type="entry name" value="Immunoglobulins"/>
    <property type="match status" value="2"/>
</dbReference>
<dbReference type="EMBL" id="LXMD01000024">
    <property type="protein sequence ID" value="OCG73589.1"/>
    <property type="molecule type" value="Genomic_DNA"/>
</dbReference>
<comment type="caution">
    <text evidence="8">The sequence shown here is derived from an EMBL/GenBank/DDBJ whole genome shotgun (WGS) entry which is preliminary data.</text>
</comment>
<evidence type="ECO:0000313" key="9">
    <source>
        <dbReference type="Proteomes" id="UP000093355"/>
    </source>
</evidence>
<evidence type="ECO:0000256" key="1">
    <source>
        <dbReference type="ARBA" id="ARBA00007257"/>
    </source>
</evidence>
<dbReference type="Gene3D" id="2.60.40.740">
    <property type="match status" value="1"/>
</dbReference>
<dbReference type="Pfam" id="PF17802">
    <property type="entry name" value="SpaA"/>
    <property type="match status" value="1"/>
</dbReference>
<evidence type="ECO:0000259" key="6">
    <source>
        <dbReference type="Pfam" id="PF16555"/>
    </source>
</evidence>
<comment type="similarity">
    <text evidence="1">Belongs to the serine-aspartate repeat-containing protein (SDr) family.</text>
</comment>
<feature type="transmembrane region" description="Helical" evidence="4">
    <location>
        <begin position="463"/>
        <end position="484"/>
    </location>
</feature>
<dbReference type="InterPro" id="IPR041033">
    <property type="entry name" value="SpaA_PFL_dom_1"/>
</dbReference>